<dbReference type="Pfam" id="PF12894">
    <property type="entry name" value="ANAPC4_WD40"/>
    <property type="match status" value="1"/>
</dbReference>
<dbReference type="OrthoDB" id="6021743at2759"/>
<name>A0A7H9B916_ZYGMR</name>
<dbReference type="Gene3D" id="2.130.10.10">
    <property type="entry name" value="YVTN repeat-like/Quinoprotein amine dehydrogenase"/>
    <property type="match status" value="1"/>
</dbReference>
<reference evidence="3 4" key="1">
    <citation type="submission" date="2020-07" db="EMBL/GenBank/DDBJ databases">
        <title>The yeast mating-type switching endonuclease HO is a domesticated member of an unorthodox homing genetic element family.</title>
        <authorList>
            <person name="Coughlan A.Y."/>
            <person name="Lombardi L."/>
            <person name="Braun-Galleani S."/>
            <person name="Martos A.R."/>
            <person name="Galeote V."/>
            <person name="Bigey F."/>
            <person name="Dequin S."/>
            <person name="Byrne K.P."/>
            <person name="Wolfe K.H."/>
        </authorList>
    </citation>
    <scope>NUCLEOTIDE SEQUENCE [LARGE SCALE GENOMIC DNA]</scope>
    <source>
        <strain evidence="3 4">NRRL Y-6702</strain>
    </source>
</reference>
<gene>
    <name evidence="3" type="ORF">HG535_0H01930</name>
</gene>
<evidence type="ECO:0000313" key="3">
    <source>
        <dbReference type="EMBL" id="QLG74866.1"/>
    </source>
</evidence>
<dbReference type="Pfam" id="PF12660">
    <property type="entry name" value="zf-TFIIIC"/>
    <property type="match status" value="1"/>
</dbReference>
<dbReference type="InterPro" id="IPR036322">
    <property type="entry name" value="WD40_repeat_dom_sf"/>
</dbReference>
<feature type="domain" description="Anaphase-promoting complex subunit 4-like WD40" evidence="2">
    <location>
        <begin position="94"/>
        <end position="191"/>
    </location>
</feature>
<proteinExistence type="predicted"/>
<dbReference type="SUPFAM" id="SSF50978">
    <property type="entry name" value="WD40 repeat-like"/>
    <property type="match status" value="1"/>
</dbReference>
<evidence type="ECO:0000313" key="4">
    <source>
        <dbReference type="Proteomes" id="UP000509704"/>
    </source>
</evidence>
<evidence type="ECO:0000259" key="1">
    <source>
        <dbReference type="Pfam" id="PF12660"/>
    </source>
</evidence>
<protein>
    <recommendedName>
        <fullName evidence="5">Transcription factor IIIC putative zinc-finger domain-containing protein</fullName>
    </recommendedName>
</protein>
<accession>A0A7H9B916</accession>
<dbReference type="RefSeq" id="XP_037146591.1">
    <property type="nucleotide sequence ID" value="XM_037290696.1"/>
</dbReference>
<organism evidence="3 4">
    <name type="scientific">Zygotorulaspora mrakii</name>
    <name type="common">Zygosaccharomyces mrakii</name>
    <dbReference type="NCBI Taxonomy" id="42260"/>
    <lineage>
        <taxon>Eukaryota</taxon>
        <taxon>Fungi</taxon>
        <taxon>Dikarya</taxon>
        <taxon>Ascomycota</taxon>
        <taxon>Saccharomycotina</taxon>
        <taxon>Saccharomycetes</taxon>
        <taxon>Saccharomycetales</taxon>
        <taxon>Saccharomycetaceae</taxon>
        <taxon>Zygotorulaspora</taxon>
    </lineage>
</organism>
<evidence type="ECO:0008006" key="5">
    <source>
        <dbReference type="Google" id="ProtNLM"/>
    </source>
</evidence>
<dbReference type="AlphaFoldDB" id="A0A7H9B916"/>
<keyword evidence="4" id="KW-1185">Reference proteome</keyword>
<dbReference type="InterPro" id="IPR024977">
    <property type="entry name" value="Apc4-like_WD40_dom"/>
</dbReference>
<dbReference type="Proteomes" id="UP000509704">
    <property type="component" value="Chromosome 8"/>
</dbReference>
<dbReference type="EMBL" id="CP058611">
    <property type="protein sequence ID" value="QLG74866.1"/>
    <property type="molecule type" value="Genomic_DNA"/>
</dbReference>
<sequence length="579" mass="65901">MKCLKDLSVSRKELQDWQRNLVWGRDGTLYITSYPDMCIGQPIYEKEVDGNSKNLFHVKDCALEYENKFEYESASTNSLLNSQPISYGRLIRPSPVNNLLAVLTSNLNVIIFRGQEMVVNLDEEARNVSERSYHSLAWAPDGSYIAVGNETAEIIVFAIKSDDDGNMTCTVKANICLKESKEGWVTDIHWKKSVIAACLDDNSIFVSNIGQNFFVQQIETSSRFKITDLCLFGDYVLVTNSCQFKKIDLRLGGISSISLGIGDEFYIIPLSEDTDTVILISNKTSCKIDFKEKLSLTSDDTISPILERKFKKWSALSNEFNKYETTMLLYGLSLSPDGYSVALMYSMERVSLKYRIASEYQFFVTFVPLSDSWEISQNASGLAWYQTYQIYGCTLPSMKRENNGEINYNVGMPLRKYVASFMNDGKMNSLRFFNFIEDVASIQLFRRAIFDYAVENSTKITNLLDKAFVHSLAVLLELESPVDAEVVEMKSEFISETFAFEKKNGHPNSIVSEQGHHWRRCAVTLLPILTTKVKICSISNQRIIDIKRDNLNDYGWLTRTLLEMLNEESIYSGTIMTTV</sequence>
<dbReference type="InterPro" id="IPR015943">
    <property type="entry name" value="WD40/YVTN_repeat-like_dom_sf"/>
</dbReference>
<dbReference type="InterPro" id="IPR024764">
    <property type="entry name" value="TFIIIC_Znf"/>
</dbReference>
<feature type="domain" description="Transcription factor IIIC putative zinc-finger" evidence="1">
    <location>
        <begin position="508"/>
        <end position="574"/>
    </location>
</feature>
<dbReference type="GeneID" id="59238669"/>
<evidence type="ECO:0000259" key="2">
    <source>
        <dbReference type="Pfam" id="PF12894"/>
    </source>
</evidence>
<dbReference type="KEGG" id="zmk:HG535_0H01930"/>